<dbReference type="Pfam" id="PF14361">
    <property type="entry name" value="RsbRD_N"/>
    <property type="match status" value="1"/>
</dbReference>
<accession>A0A852QUB0</accession>
<dbReference type="Pfam" id="PF13556">
    <property type="entry name" value="HTH_30"/>
    <property type="match status" value="1"/>
</dbReference>
<dbReference type="Gene3D" id="1.10.10.2840">
    <property type="entry name" value="PucR C-terminal helix-turn-helix domain"/>
    <property type="match status" value="1"/>
</dbReference>
<evidence type="ECO:0000256" key="2">
    <source>
        <dbReference type="SAM" id="MobiDB-lite"/>
    </source>
</evidence>
<feature type="compositionally biased region" description="Low complexity" evidence="2">
    <location>
        <begin position="9"/>
        <end position="19"/>
    </location>
</feature>
<reference evidence="6 7" key="1">
    <citation type="submission" date="2020-07" db="EMBL/GenBank/DDBJ databases">
        <title>Sequencing the genomes of 1000 actinobacteria strains.</title>
        <authorList>
            <person name="Klenk H.-P."/>
        </authorList>
    </citation>
    <scope>NUCLEOTIDE SEQUENCE [LARGE SCALE GENOMIC DNA]</scope>
    <source>
        <strain evidence="6 7">DSM 17380</strain>
    </source>
</reference>
<dbReference type="InterPro" id="IPR041522">
    <property type="entry name" value="CdaR_GGDEF"/>
</dbReference>
<feature type="domain" description="PucR C-terminal helix-turn-helix" evidence="3">
    <location>
        <begin position="383"/>
        <end position="420"/>
    </location>
</feature>
<evidence type="ECO:0008006" key="8">
    <source>
        <dbReference type="Google" id="ProtNLM"/>
    </source>
</evidence>
<protein>
    <recommendedName>
        <fullName evidence="8">PucR family transcriptional regulator</fullName>
    </recommendedName>
</protein>
<evidence type="ECO:0000313" key="7">
    <source>
        <dbReference type="Proteomes" id="UP000586095"/>
    </source>
</evidence>
<proteinExistence type="inferred from homology"/>
<dbReference type="PANTHER" id="PTHR33744">
    <property type="entry name" value="CARBOHYDRATE DIACID REGULATOR"/>
    <property type="match status" value="1"/>
</dbReference>
<feature type="region of interest" description="Disordered" evidence="2">
    <location>
        <begin position="1"/>
        <end position="28"/>
    </location>
</feature>
<dbReference type="InterPro" id="IPR042070">
    <property type="entry name" value="PucR_C-HTH_sf"/>
</dbReference>
<dbReference type="Pfam" id="PF17853">
    <property type="entry name" value="GGDEF_2"/>
    <property type="match status" value="1"/>
</dbReference>
<evidence type="ECO:0000259" key="3">
    <source>
        <dbReference type="Pfam" id="PF13556"/>
    </source>
</evidence>
<evidence type="ECO:0000259" key="4">
    <source>
        <dbReference type="Pfam" id="PF14361"/>
    </source>
</evidence>
<dbReference type="InterPro" id="IPR025751">
    <property type="entry name" value="RsbRD_N_dom"/>
</dbReference>
<dbReference type="InterPro" id="IPR051448">
    <property type="entry name" value="CdaR-like_regulators"/>
</dbReference>
<feature type="domain" description="RsbT co-antagonist protein RsbRD N-terminal" evidence="4">
    <location>
        <begin position="49"/>
        <end position="191"/>
    </location>
</feature>
<organism evidence="6 7">
    <name type="scientific">Leucobacter aridicollis</name>
    <dbReference type="NCBI Taxonomy" id="283878"/>
    <lineage>
        <taxon>Bacteria</taxon>
        <taxon>Bacillati</taxon>
        <taxon>Actinomycetota</taxon>
        <taxon>Actinomycetes</taxon>
        <taxon>Micrococcales</taxon>
        <taxon>Microbacteriaceae</taxon>
        <taxon>Leucobacter</taxon>
    </lineage>
</organism>
<evidence type="ECO:0000259" key="5">
    <source>
        <dbReference type="Pfam" id="PF17853"/>
    </source>
</evidence>
<comment type="caution">
    <text evidence="6">The sequence shown here is derived from an EMBL/GenBank/DDBJ whole genome shotgun (WGS) entry which is preliminary data.</text>
</comment>
<dbReference type="AlphaFoldDB" id="A0A852QUB0"/>
<keyword evidence="7" id="KW-1185">Reference proteome</keyword>
<evidence type="ECO:0000256" key="1">
    <source>
        <dbReference type="ARBA" id="ARBA00006754"/>
    </source>
</evidence>
<dbReference type="InterPro" id="IPR025736">
    <property type="entry name" value="PucR_C-HTH_dom"/>
</dbReference>
<dbReference type="Proteomes" id="UP000586095">
    <property type="component" value="Unassembled WGS sequence"/>
</dbReference>
<sequence>MTGRGSDGATAPAAAAAPRRTARPESAAHDLQLRELIARIGYALQEETPQIVDEMTGLLSDRVAGLDQDAQLVQMLRASVDGNVWTIGHILTNDIAIESVQPSTAAVEYAMRLAQRDVQLGSLTRAYYLGQSMVVRRGIDMVDALGLDDQDLQMNLVRRITDVIHNYIDWMLQYVTNVFVAEQAKWWTARAVTNAAAVLKTLRGEPISSAGFEARTKYSLDQHHVALIAWLEFDNSTTEDQRQVDQLLRRVAAILQSTKPPLITAADRTTAWAWVATPTPELADDALARVARLAESAEANNVRVAIGVPGSGVAGFRRSHEQAAKARLVALGAQRFREAQLVAFSDPDVGFLSLLMHDTKSAVTWTREVLGDVASEGEQQTALRETLATFYATGENSSKTAELLGLHRNTVRQRVAKFESERGGRRADGMEISLALKLFDLLGEGS</sequence>
<feature type="domain" description="CdaR GGDEF-like" evidence="5">
    <location>
        <begin position="215"/>
        <end position="326"/>
    </location>
</feature>
<evidence type="ECO:0000313" key="6">
    <source>
        <dbReference type="EMBL" id="NYD25853.1"/>
    </source>
</evidence>
<gene>
    <name evidence="6" type="ORF">BJ960_000656</name>
</gene>
<comment type="similarity">
    <text evidence="1">Belongs to the CdaR family.</text>
</comment>
<name>A0A852QUB0_9MICO</name>
<dbReference type="RefSeq" id="WP_185986248.1">
    <property type="nucleotide sequence ID" value="NZ_BAAALZ010000002.1"/>
</dbReference>
<dbReference type="PANTHER" id="PTHR33744:SF1">
    <property type="entry name" value="DNA-BINDING TRANSCRIPTIONAL ACTIVATOR ADER"/>
    <property type="match status" value="1"/>
</dbReference>
<dbReference type="EMBL" id="JACCBD010000001">
    <property type="protein sequence ID" value="NYD25853.1"/>
    <property type="molecule type" value="Genomic_DNA"/>
</dbReference>